<feature type="compositionally biased region" description="Basic and acidic residues" evidence="2">
    <location>
        <begin position="81"/>
        <end position="94"/>
    </location>
</feature>
<dbReference type="Proteomes" id="UP000759131">
    <property type="component" value="Unassembled WGS sequence"/>
</dbReference>
<dbReference type="Pfam" id="PF00201">
    <property type="entry name" value="UDPGT"/>
    <property type="match status" value="1"/>
</dbReference>
<organism evidence="4">
    <name type="scientific">Medioppia subpectinata</name>
    <dbReference type="NCBI Taxonomy" id="1979941"/>
    <lineage>
        <taxon>Eukaryota</taxon>
        <taxon>Metazoa</taxon>
        <taxon>Ecdysozoa</taxon>
        <taxon>Arthropoda</taxon>
        <taxon>Chelicerata</taxon>
        <taxon>Arachnida</taxon>
        <taxon>Acari</taxon>
        <taxon>Acariformes</taxon>
        <taxon>Sarcoptiformes</taxon>
        <taxon>Oribatida</taxon>
        <taxon>Brachypylina</taxon>
        <taxon>Oppioidea</taxon>
        <taxon>Oppiidae</taxon>
        <taxon>Medioppia</taxon>
    </lineage>
</organism>
<feature type="region of interest" description="Disordered" evidence="2">
    <location>
        <begin position="65"/>
        <end position="94"/>
    </location>
</feature>
<feature type="compositionally biased region" description="Basic residues" evidence="2">
    <location>
        <begin position="69"/>
        <end position="80"/>
    </location>
</feature>
<keyword evidence="5" id="KW-1185">Reference proteome</keyword>
<gene>
    <name evidence="4" type="ORF">OSB1V03_LOCUS17225</name>
</gene>
<dbReference type="EMBL" id="OC874956">
    <property type="protein sequence ID" value="CAD7638074.1"/>
    <property type="molecule type" value="Genomic_DNA"/>
</dbReference>
<evidence type="ECO:0000313" key="5">
    <source>
        <dbReference type="Proteomes" id="UP000759131"/>
    </source>
</evidence>
<feature type="non-terminal residue" evidence="4">
    <location>
        <position position="1"/>
    </location>
</feature>
<protein>
    <recommendedName>
        <fullName evidence="6">UDP-glycosyltransferase</fullName>
    </recommendedName>
</protein>
<dbReference type="EMBL" id="CAJPIZ010020381">
    <property type="protein sequence ID" value="CAG2117272.1"/>
    <property type="molecule type" value="Genomic_DNA"/>
</dbReference>
<dbReference type="InterPro" id="IPR050426">
    <property type="entry name" value="Glycosyltransferase_28"/>
</dbReference>
<evidence type="ECO:0000256" key="1">
    <source>
        <dbReference type="ARBA" id="ARBA00022679"/>
    </source>
</evidence>
<proteinExistence type="predicted"/>
<dbReference type="AlphaFoldDB" id="A0A7R9LD18"/>
<dbReference type="Gene3D" id="3.40.50.2000">
    <property type="entry name" value="Glycogen Phosphorylase B"/>
    <property type="match status" value="2"/>
</dbReference>
<keyword evidence="1" id="KW-0808">Transferase</keyword>
<dbReference type="InterPro" id="IPR002213">
    <property type="entry name" value="UDP_glucos_trans"/>
</dbReference>
<feature type="signal peptide" evidence="3">
    <location>
        <begin position="1"/>
        <end position="16"/>
    </location>
</feature>
<evidence type="ECO:0008006" key="6">
    <source>
        <dbReference type="Google" id="ProtNLM"/>
    </source>
</evidence>
<dbReference type="PANTHER" id="PTHR48050">
    <property type="entry name" value="STEROL 3-BETA-GLUCOSYLTRANSFERASE"/>
    <property type="match status" value="1"/>
</dbReference>
<dbReference type="SUPFAM" id="SSF53756">
    <property type="entry name" value="UDP-Glycosyltransferase/glycogen phosphorylase"/>
    <property type="match status" value="1"/>
</dbReference>
<dbReference type="OrthoDB" id="5835829at2759"/>
<keyword evidence="3" id="KW-0732">Signal</keyword>
<name>A0A7R9LD18_9ACAR</name>
<dbReference type="PANTHER" id="PTHR48050:SF13">
    <property type="entry name" value="STEROL 3-BETA-GLUCOSYLTRANSFERASE UGT80A2"/>
    <property type="match status" value="1"/>
</dbReference>
<feature type="chain" id="PRO_5036403490" description="UDP-glycosyltransferase" evidence="3">
    <location>
        <begin position="17"/>
        <end position="459"/>
    </location>
</feature>
<dbReference type="GO" id="GO:0008194">
    <property type="term" value="F:UDP-glycosyltransferase activity"/>
    <property type="evidence" value="ECO:0007669"/>
    <property type="project" value="InterPro"/>
</dbReference>
<evidence type="ECO:0000256" key="3">
    <source>
        <dbReference type="SAM" id="SignalP"/>
    </source>
</evidence>
<evidence type="ECO:0000313" key="4">
    <source>
        <dbReference type="EMBL" id="CAD7638074.1"/>
    </source>
</evidence>
<dbReference type="CDD" id="cd03784">
    <property type="entry name" value="GT1_Gtf-like"/>
    <property type="match status" value="1"/>
</dbReference>
<accession>A0A7R9LD18</accession>
<reference evidence="4" key="1">
    <citation type="submission" date="2020-11" db="EMBL/GenBank/DDBJ databases">
        <authorList>
            <person name="Tran Van P."/>
        </authorList>
    </citation>
    <scope>NUCLEOTIDE SEQUENCE</scope>
</reference>
<evidence type="ECO:0000256" key="2">
    <source>
        <dbReference type="SAM" id="MobiDB-lite"/>
    </source>
</evidence>
<sequence>MAKRLTILFLPIGAAGHMNASIGMSEPLIGAGHRVVFATEDRFKTLLEPFGIEVAVMAGDEHHHDKYHNQHNTHNHHDHHDHHGGGGDGHEGDSAAKRNALRMLSLGMYEEMSPIERERTVSAHLGRRVDQQIALDRNVEPVIKQINPDLIVMDQHFAIPYVEACGIPYVWVQSSNPLVLTDDERTPPAYSGLSVASDKSEWKRYRQQRADIQNQNREAWSRLNDYTVSRGCAPISPNFIYESNVSQCLCVYGYPQELDYLDVRPLPPNFIRFDNLKRNDKHSTFELPDVLKQKSDEKLIYFSLGSMGAANVDNMKRLVAILGKSRHRFIVSKGPLHDTYTLADNMWGEETVPQIQVLPLVDLVITHGGNNSVTETMYFGKPMVVLPIHFDQLDNGQQIQHKGLGITLDFFRCTEEELLGAVDRLLTDKALKEKLAQIGERIRTENSLSKVPEIFEDFI</sequence>